<dbReference type="SUPFAM" id="SSF54791">
    <property type="entry name" value="Eukaryotic type KH-domain (KH-domain type I)"/>
    <property type="match status" value="2"/>
</dbReference>
<gene>
    <name evidence="4" type="ORF">NARC_150121</name>
</gene>
<evidence type="ECO:0000313" key="5">
    <source>
        <dbReference type="Proteomes" id="UP000315289"/>
    </source>
</evidence>
<reference evidence="4 5" key="1">
    <citation type="journal article" date="2019" name="Front. Microbiol.">
        <title>Ammonia Oxidation by the Arctic Terrestrial Thaumarchaeote Candidatus Nitrosocosmicus arcticus Is Stimulated by Increasing Temperatures.</title>
        <authorList>
            <person name="Alves R.J.E."/>
            <person name="Kerou M."/>
            <person name="Zappe A."/>
            <person name="Bittner R."/>
            <person name="Abby S.S."/>
            <person name="Schmidt H.A."/>
            <person name="Pfeifer K."/>
            <person name="Schleper C."/>
        </authorList>
    </citation>
    <scope>NUCLEOTIDE SEQUENCE [LARGE SCALE GENOMIC DNA]</scope>
    <source>
        <strain evidence="4 5">Kfb</strain>
    </source>
</reference>
<accession>A0A557SSD5</accession>
<dbReference type="Gene3D" id="3.30.1370.10">
    <property type="entry name" value="K Homology domain, type 1"/>
    <property type="match status" value="2"/>
</dbReference>
<dbReference type="PANTHER" id="PTHR12826:SF13">
    <property type="entry name" value="RNA-BINDING PROTEIN PNO1"/>
    <property type="match status" value="1"/>
</dbReference>
<sequence length="192" mass="21545">MTFDNIFKVIKVSKDRIGVIVGKKGSVKSEIESKCNIILDVDGDTGDVTIRLKNEASLTNSGIFKASEIIMAISKGFSPERAYRLLSDDSLLQLVDLREYSGKSMNSLDRIKSRLIGQSGKFRKNLEDFSGADISIYGHFVGFIGTYDETSLALNAILMICKGSSHKSVYHMLEEHNRKKKLEKMDLWEKVK</sequence>
<dbReference type="Pfam" id="PF00013">
    <property type="entry name" value="KH_1"/>
    <property type="match status" value="1"/>
</dbReference>
<evidence type="ECO:0000313" key="4">
    <source>
        <dbReference type="EMBL" id="TVP39527.1"/>
    </source>
</evidence>
<dbReference type="PROSITE" id="PS50084">
    <property type="entry name" value="KH_TYPE_1"/>
    <property type="match status" value="1"/>
</dbReference>
<keyword evidence="1 2" id="KW-0694">RNA-binding</keyword>
<feature type="domain" description="K Homology" evidence="3">
    <location>
        <begin position="89"/>
        <end position="162"/>
    </location>
</feature>
<organism evidence="4 5">
    <name type="scientific">Candidatus Nitrosocosmicus arcticus</name>
    <dbReference type="NCBI Taxonomy" id="2035267"/>
    <lineage>
        <taxon>Archaea</taxon>
        <taxon>Nitrososphaerota</taxon>
        <taxon>Nitrososphaeria</taxon>
        <taxon>Nitrososphaerales</taxon>
        <taxon>Nitrososphaeraceae</taxon>
        <taxon>Candidatus Nitrosocosmicus</taxon>
    </lineage>
</organism>
<dbReference type="AlphaFoldDB" id="A0A557SSD5"/>
<dbReference type="InterPro" id="IPR036612">
    <property type="entry name" value="KH_dom_type_1_sf"/>
</dbReference>
<evidence type="ECO:0000256" key="2">
    <source>
        <dbReference type="PROSITE-ProRule" id="PRU00117"/>
    </source>
</evidence>
<name>A0A557SSD5_9ARCH</name>
<dbReference type="NCBIfam" id="TIGR03665">
    <property type="entry name" value="arCOG04150"/>
    <property type="match status" value="1"/>
</dbReference>
<proteinExistence type="predicted"/>
<dbReference type="InterPro" id="IPR055211">
    <property type="entry name" value="KH_PNO1_2nd"/>
</dbReference>
<evidence type="ECO:0000259" key="3">
    <source>
        <dbReference type="SMART" id="SM00322"/>
    </source>
</evidence>
<dbReference type="PANTHER" id="PTHR12826">
    <property type="entry name" value="RIBONUCLEASE Y"/>
    <property type="match status" value="1"/>
</dbReference>
<keyword evidence="5" id="KW-1185">Reference proteome</keyword>
<dbReference type="Pfam" id="PF22891">
    <property type="entry name" value="KH_PNO1_2nd"/>
    <property type="match status" value="1"/>
</dbReference>
<dbReference type="SMART" id="SM00322">
    <property type="entry name" value="KH"/>
    <property type="match status" value="2"/>
</dbReference>
<dbReference type="InterPro" id="IPR004087">
    <property type="entry name" value="KH_dom"/>
</dbReference>
<dbReference type="InterPro" id="IPR004088">
    <property type="entry name" value="KH_dom_type_1"/>
</dbReference>
<protein>
    <submittedName>
        <fullName evidence="4">Putative RNA-binding protein containing KH domain</fullName>
    </submittedName>
</protein>
<dbReference type="Proteomes" id="UP000315289">
    <property type="component" value="Unassembled WGS sequence"/>
</dbReference>
<comment type="caution">
    <text evidence="4">The sequence shown here is derived from an EMBL/GenBank/DDBJ whole genome shotgun (WGS) entry which is preliminary data.</text>
</comment>
<evidence type="ECO:0000256" key="1">
    <source>
        <dbReference type="ARBA" id="ARBA00022884"/>
    </source>
</evidence>
<dbReference type="GO" id="GO:0003723">
    <property type="term" value="F:RNA binding"/>
    <property type="evidence" value="ECO:0007669"/>
    <property type="project" value="UniProtKB-UniRule"/>
</dbReference>
<feature type="domain" description="K Homology" evidence="3">
    <location>
        <begin position="4"/>
        <end position="75"/>
    </location>
</feature>
<dbReference type="EMBL" id="VOAH01000015">
    <property type="protein sequence ID" value="TVP39527.1"/>
    <property type="molecule type" value="Genomic_DNA"/>
</dbReference>
<dbReference type="RefSeq" id="WP_261377926.1">
    <property type="nucleotide sequence ID" value="NZ_ML675590.1"/>
</dbReference>
<dbReference type="InterPro" id="IPR019964">
    <property type="entry name" value="KH_domain_protein_archaea"/>
</dbReference>